<dbReference type="STRING" id="1121442.SAMN02745702_00716"/>
<evidence type="ECO:0000313" key="2">
    <source>
        <dbReference type="EMBL" id="SKA66924.1"/>
    </source>
</evidence>
<dbReference type="AlphaFoldDB" id="A0A1T4VPM5"/>
<evidence type="ECO:0000313" key="3">
    <source>
        <dbReference type="Proteomes" id="UP000189733"/>
    </source>
</evidence>
<protein>
    <recommendedName>
        <fullName evidence="4">Phospholipase_D-nuclease N-terminal</fullName>
    </recommendedName>
</protein>
<accession>A0A1T4VPM5</accession>
<proteinExistence type="predicted"/>
<feature type="transmembrane region" description="Helical" evidence="1">
    <location>
        <begin position="40"/>
        <end position="60"/>
    </location>
</feature>
<dbReference type="EMBL" id="FUYA01000002">
    <property type="protein sequence ID" value="SKA66924.1"/>
    <property type="molecule type" value="Genomic_DNA"/>
</dbReference>
<dbReference type="RefSeq" id="WP_078684027.1">
    <property type="nucleotide sequence ID" value="NZ_FUYA01000002.1"/>
</dbReference>
<keyword evidence="1" id="KW-1133">Transmembrane helix</keyword>
<keyword evidence="1" id="KW-0812">Transmembrane</keyword>
<dbReference type="OrthoDB" id="6053908at2"/>
<name>A0A1T4VPM5_9BACT</name>
<evidence type="ECO:0008006" key="4">
    <source>
        <dbReference type="Google" id="ProtNLM"/>
    </source>
</evidence>
<gene>
    <name evidence="2" type="ORF">SAMN02745702_00716</name>
</gene>
<dbReference type="Proteomes" id="UP000189733">
    <property type="component" value="Unassembled WGS sequence"/>
</dbReference>
<feature type="transmembrane region" description="Helical" evidence="1">
    <location>
        <begin position="6"/>
        <end position="28"/>
    </location>
</feature>
<keyword evidence="1" id="KW-0472">Membrane</keyword>
<sequence length="72" mass="8288">MVESCVALVMLAWFIVFFVFLFMTAMYCSELAEKKGRNAVAWWIFGICLGPVAMAVLWMGPSRKEQDFKLEE</sequence>
<reference evidence="2 3" key="1">
    <citation type="submission" date="2017-02" db="EMBL/GenBank/DDBJ databases">
        <authorList>
            <person name="Peterson S.W."/>
        </authorList>
    </citation>
    <scope>NUCLEOTIDE SEQUENCE [LARGE SCALE GENOMIC DNA]</scope>
    <source>
        <strain evidence="2 3">DSM 18034</strain>
    </source>
</reference>
<keyword evidence="3" id="KW-1185">Reference proteome</keyword>
<organism evidence="2 3">
    <name type="scientific">Desulfobaculum bizertense DSM 18034</name>
    <dbReference type="NCBI Taxonomy" id="1121442"/>
    <lineage>
        <taxon>Bacteria</taxon>
        <taxon>Pseudomonadati</taxon>
        <taxon>Thermodesulfobacteriota</taxon>
        <taxon>Desulfovibrionia</taxon>
        <taxon>Desulfovibrionales</taxon>
        <taxon>Desulfovibrionaceae</taxon>
        <taxon>Desulfobaculum</taxon>
    </lineage>
</organism>
<evidence type="ECO:0000256" key="1">
    <source>
        <dbReference type="SAM" id="Phobius"/>
    </source>
</evidence>